<proteinExistence type="predicted"/>
<dbReference type="Proteomes" id="UP000789920">
    <property type="component" value="Unassembled WGS sequence"/>
</dbReference>
<sequence>LKSKAEKFEKLKKEDPEKAAKFRENEAWSKALQKARGEKIKDDPKLLKKTIKKINFKKKSSEKAWKERIKAVAKTQAERQQKRTENIQARIDAKKNK</sequence>
<protein>
    <submittedName>
        <fullName evidence="1">35161_t:CDS:1</fullName>
    </submittedName>
</protein>
<dbReference type="EMBL" id="CAJVQC010075415">
    <property type="protein sequence ID" value="CAG8813835.1"/>
    <property type="molecule type" value="Genomic_DNA"/>
</dbReference>
<feature type="non-terminal residue" evidence="1">
    <location>
        <position position="97"/>
    </location>
</feature>
<name>A0ACA9RW95_9GLOM</name>
<gene>
    <name evidence="1" type="ORF">RPERSI_LOCUS23852</name>
</gene>
<accession>A0ACA9RW95</accession>
<evidence type="ECO:0000313" key="1">
    <source>
        <dbReference type="EMBL" id="CAG8813835.1"/>
    </source>
</evidence>
<feature type="non-terminal residue" evidence="1">
    <location>
        <position position="1"/>
    </location>
</feature>
<reference evidence="1" key="1">
    <citation type="submission" date="2021-06" db="EMBL/GenBank/DDBJ databases">
        <authorList>
            <person name="Kallberg Y."/>
            <person name="Tangrot J."/>
            <person name="Rosling A."/>
        </authorList>
    </citation>
    <scope>NUCLEOTIDE SEQUENCE</scope>
    <source>
        <strain evidence="1">MA461A</strain>
    </source>
</reference>
<organism evidence="1 2">
    <name type="scientific">Racocetra persica</name>
    <dbReference type="NCBI Taxonomy" id="160502"/>
    <lineage>
        <taxon>Eukaryota</taxon>
        <taxon>Fungi</taxon>
        <taxon>Fungi incertae sedis</taxon>
        <taxon>Mucoromycota</taxon>
        <taxon>Glomeromycotina</taxon>
        <taxon>Glomeromycetes</taxon>
        <taxon>Diversisporales</taxon>
        <taxon>Gigasporaceae</taxon>
        <taxon>Racocetra</taxon>
    </lineage>
</organism>
<evidence type="ECO:0000313" key="2">
    <source>
        <dbReference type="Proteomes" id="UP000789920"/>
    </source>
</evidence>
<comment type="caution">
    <text evidence="1">The sequence shown here is derived from an EMBL/GenBank/DDBJ whole genome shotgun (WGS) entry which is preliminary data.</text>
</comment>
<keyword evidence="2" id="KW-1185">Reference proteome</keyword>